<proteinExistence type="predicted"/>
<organism evidence="1 2">
    <name type="scientific">Cirrhinus molitorella</name>
    <name type="common">mud carp</name>
    <dbReference type="NCBI Taxonomy" id="172907"/>
    <lineage>
        <taxon>Eukaryota</taxon>
        <taxon>Metazoa</taxon>
        <taxon>Chordata</taxon>
        <taxon>Craniata</taxon>
        <taxon>Vertebrata</taxon>
        <taxon>Euteleostomi</taxon>
        <taxon>Actinopterygii</taxon>
        <taxon>Neopterygii</taxon>
        <taxon>Teleostei</taxon>
        <taxon>Ostariophysi</taxon>
        <taxon>Cypriniformes</taxon>
        <taxon>Cyprinidae</taxon>
        <taxon>Labeoninae</taxon>
        <taxon>Labeonini</taxon>
        <taxon>Cirrhinus</taxon>
    </lineage>
</organism>
<evidence type="ECO:0000313" key="1">
    <source>
        <dbReference type="EMBL" id="KAL1266619.1"/>
    </source>
</evidence>
<gene>
    <name evidence="1" type="ORF">QQF64_002294</name>
</gene>
<sequence length="67" mass="7711">MKDRCVVRFHWSSVTFYCLRKFPLCSAIRLWQKKSGRHIKQTSPLDFYCTLWSSPTLPDSVAAGGSD</sequence>
<reference evidence="1 2" key="1">
    <citation type="submission" date="2023-09" db="EMBL/GenBank/DDBJ databases">
        <authorList>
            <person name="Wang M."/>
        </authorList>
    </citation>
    <scope>NUCLEOTIDE SEQUENCE [LARGE SCALE GENOMIC DNA]</scope>
    <source>
        <strain evidence="1">GT-2023</strain>
        <tissue evidence="1">Liver</tissue>
    </source>
</reference>
<dbReference type="Proteomes" id="UP001558613">
    <property type="component" value="Unassembled WGS sequence"/>
</dbReference>
<evidence type="ECO:0000313" key="2">
    <source>
        <dbReference type="Proteomes" id="UP001558613"/>
    </source>
</evidence>
<dbReference type="EMBL" id="JAYMGO010000010">
    <property type="protein sequence ID" value="KAL1266619.1"/>
    <property type="molecule type" value="Genomic_DNA"/>
</dbReference>
<comment type="caution">
    <text evidence="1">The sequence shown here is derived from an EMBL/GenBank/DDBJ whole genome shotgun (WGS) entry which is preliminary data.</text>
</comment>
<protein>
    <submittedName>
        <fullName evidence="1">Uncharacterized protein</fullName>
    </submittedName>
</protein>
<keyword evidence="2" id="KW-1185">Reference proteome</keyword>
<name>A0ABR3MPS2_9TELE</name>
<accession>A0ABR3MPS2</accession>